<dbReference type="HOGENOM" id="CLU_000445_34_2_0"/>
<dbReference type="SUPFAM" id="SSF55781">
    <property type="entry name" value="GAF domain-like"/>
    <property type="match status" value="1"/>
</dbReference>
<dbReference type="EMBL" id="CP003364">
    <property type="protein sequence ID" value="AGA30759.1"/>
    <property type="molecule type" value="Genomic_DNA"/>
</dbReference>
<evidence type="ECO:0000256" key="1">
    <source>
        <dbReference type="ARBA" id="ARBA00004167"/>
    </source>
</evidence>
<dbReference type="eggNOG" id="COG0515">
    <property type="taxonomic scope" value="Bacteria"/>
</dbReference>
<dbReference type="SMART" id="SM00267">
    <property type="entry name" value="GGDEF"/>
    <property type="match status" value="1"/>
</dbReference>
<gene>
    <name evidence="5" type="ordered locus">Sinac_6685</name>
</gene>
<organism evidence="5 6">
    <name type="scientific">Singulisphaera acidiphila (strain ATCC BAA-1392 / DSM 18658 / VKM B-2454 / MOB10)</name>
    <dbReference type="NCBI Taxonomy" id="886293"/>
    <lineage>
        <taxon>Bacteria</taxon>
        <taxon>Pseudomonadati</taxon>
        <taxon>Planctomycetota</taxon>
        <taxon>Planctomycetia</taxon>
        <taxon>Isosphaerales</taxon>
        <taxon>Isosphaeraceae</taxon>
        <taxon>Singulisphaera</taxon>
    </lineage>
</organism>
<dbReference type="InterPro" id="IPR029787">
    <property type="entry name" value="Nucleotide_cyclase"/>
</dbReference>
<dbReference type="GO" id="GO:0005524">
    <property type="term" value="F:ATP binding"/>
    <property type="evidence" value="ECO:0007669"/>
    <property type="project" value="InterPro"/>
</dbReference>
<evidence type="ECO:0000259" key="3">
    <source>
        <dbReference type="PROSITE" id="PS50011"/>
    </source>
</evidence>
<dbReference type="Pfam" id="PF01590">
    <property type="entry name" value="GAF"/>
    <property type="match status" value="1"/>
</dbReference>
<dbReference type="Gene3D" id="3.30.70.270">
    <property type="match status" value="1"/>
</dbReference>
<sequence length="1727" mass="188439">MAFRVCREVTRVTTALTSSISWMRVGMARPVKRLDDTATSDRDSPEQSDPGGGHVDDAIDLMVETRLNPMPADEGWGVPVPLETMSPATDADCALITILHESDHTRVVRLPLRNGAGSLIVKELLGPSAKARWRHELGILERLAGVWGVPQLVSVAEFTNAIGMEDVAGVSLAEVIRVGRMAMPELLEFALGLAQIVAALHQHRVVHRDINPANILLSGPGRRPLLIDFDLATTFVGERPAFVHHREIVGTLAYLAPEQTGRTGRAVDRRADLYSLGATLYELAVGQPPFEGNDPLQLVRDHLVRVPTPPAERNPLVPRMLSEIIMRLLEKEPDRRYQCAAGLADDLSRLCEIQVQGEDGTFPLGERDFPIRLSPPSRLVGRESEIEALRSVFEGLGDDRARGVLIAGAPGVGKTVLIDELRPLVTARRGLFAAGKFDQYRRDPTTAGVMQALHALGRLLLAEPDAELAEQRSRILRELGPNAGLITGLLPEFAVLLGAEPEIAPGDPVEAEARLRQAVLELLRAVASPTRPVILVLDDLQWAGPLSIRFIDAVLADETLRGILIVGAYRDGEVDAAHPLAPMLSRWERLDPAPRRLRLQNLPPADLGTLLEEMLRLRPPEASRLAAVLGDRTGGNPYDTVELVNALRQDGALSLGPEGWGWNEATVRRFVGRSEVVDLLTARIDRLPFDSGVLLETMACLAGEVGLDLLAAASGLTASELEARLGPPLEDGLLVMDNGGQRLAFERAGAVRFRHDRVQQAAYRRLDSAERLALHLTLARRLATLPDHGVDAAEQYLPAVEAIHDLDERRRVATLFHDAAVCARLVSNHVTSEHFLEAAMTMLGPLGPLADQAALAALEIERHAALYSLGCLDEADSLYRTIERRGHAPLDLVEVTCVQIGSLSHRGRSREALEIGLDLLRRLGARTWGVNLDADLAEGAGAFWRWAEEGAGYEEKPRSEEYDPRVFAMARLINRMMPAAFFCNRMIQAWLVLEGQRLWGEYGPCAPLICPLGHAGLVTILLRGDYRTGYQAVRNVLAVGESLGFPAETGQARFLFAYHTAHWFEPLENNLEYAQRAREELMRGGDLQYACFTYAPSICTLFDCEPTLDRCVAEAEVAIALAERIGNVHAVASFVSSRQLFRSLRGETDASGLSFNETEYRTSLVGNPMATCYFHVTQAVSAALFNDEPGLAQHAASAMPLLGTIEGTYTVALAYWLQALALANSARAAEPEERAAKLVALDECRDWLARRASDAPGNFLHLLRLVEAERAWVVDDFRGASYAFDVAQREASTRRRPWHRALIAERAALFHLAHGLEHTGRKLLAKARRLYRDWGATAKVRALEHAYPFLRMVDSPRKKGDSRGSSRVSSDAIDMLAILQASQALSSETGLDRLKARVGELLGAMTGATKVLVILRDDVSSQGWCLPPIAGEAESPIPVDEAGMRGLLPLSAFRYAERTKEPLLVEDATRDDRFARDPYITGLECCSLLLVPILNQGVLRAILLLENRLSRGAFSAGGMDAVMLIAGQLAVSLDNALLYASLERKVAERTEALGAANRRLEALSTTDSLTGLANRRRFDEVLAAEWQRAERPGTSLGAAMVDIDHFKLYNDRYGHRAGDACLRRVAEALEGSVRHGTDLVARYGGEEFALILPDADSVTTREVAARACAAVAALRIPNEGAARGIVTVSIGIAAATPSPRATAEQLIEAADVALYQAKHNGRNQVAS</sequence>
<dbReference type="GO" id="GO:0004672">
    <property type="term" value="F:protein kinase activity"/>
    <property type="evidence" value="ECO:0007669"/>
    <property type="project" value="InterPro"/>
</dbReference>
<feature type="domain" description="GGDEF" evidence="4">
    <location>
        <begin position="1594"/>
        <end position="1727"/>
    </location>
</feature>
<dbReference type="CDD" id="cd01949">
    <property type="entry name" value="GGDEF"/>
    <property type="match status" value="1"/>
</dbReference>
<evidence type="ECO:0000313" key="6">
    <source>
        <dbReference type="Proteomes" id="UP000010798"/>
    </source>
</evidence>
<dbReference type="InterPro" id="IPR000719">
    <property type="entry name" value="Prot_kinase_dom"/>
</dbReference>
<dbReference type="InterPro" id="IPR000160">
    <property type="entry name" value="GGDEF_dom"/>
</dbReference>
<dbReference type="PANTHER" id="PTHR43642:SF1">
    <property type="entry name" value="HYBRID SIGNAL TRANSDUCTION HISTIDINE KINASE G"/>
    <property type="match status" value="1"/>
</dbReference>
<dbReference type="eggNOG" id="COG3899">
    <property type="taxonomic scope" value="Bacteria"/>
</dbReference>
<dbReference type="Pfam" id="PF13191">
    <property type="entry name" value="AAA_16"/>
    <property type="match status" value="1"/>
</dbReference>
<protein>
    <submittedName>
        <fullName evidence="5">Diguanylate cyclase (GGDEF) domain-containing protein</fullName>
    </submittedName>
</protein>
<proteinExistence type="predicted"/>
<comment type="subcellular location">
    <subcellularLocation>
        <location evidence="1">Membrane</location>
        <topology evidence="1">Single-pass membrane protein</topology>
    </subcellularLocation>
</comment>
<dbReference type="SMART" id="SM00065">
    <property type="entry name" value="GAF"/>
    <property type="match status" value="1"/>
</dbReference>
<dbReference type="Proteomes" id="UP000010798">
    <property type="component" value="Chromosome"/>
</dbReference>
<feature type="compositionally biased region" description="Basic and acidic residues" evidence="2">
    <location>
        <begin position="33"/>
        <end position="45"/>
    </location>
</feature>
<dbReference type="InterPro" id="IPR041664">
    <property type="entry name" value="AAA_16"/>
</dbReference>
<evidence type="ECO:0000259" key="4">
    <source>
        <dbReference type="PROSITE" id="PS50887"/>
    </source>
</evidence>
<keyword evidence="6" id="KW-1185">Reference proteome</keyword>
<dbReference type="GO" id="GO:0016020">
    <property type="term" value="C:membrane"/>
    <property type="evidence" value="ECO:0007669"/>
    <property type="project" value="UniProtKB-SubCell"/>
</dbReference>
<dbReference type="InterPro" id="IPR043128">
    <property type="entry name" value="Rev_trsase/Diguanyl_cyclase"/>
</dbReference>
<dbReference type="Pfam" id="PF00990">
    <property type="entry name" value="GGDEF"/>
    <property type="match status" value="1"/>
</dbReference>
<dbReference type="Gene3D" id="3.30.450.40">
    <property type="match status" value="1"/>
</dbReference>
<dbReference type="CDD" id="cd14014">
    <property type="entry name" value="STKc_PknB_like"/>
    <property type="match status" value="1"/>
</dbReference>
<dbReference type="Gene3D" id="3.40.50.300">
    <property type="entry name" value="P-loop containing nucleotide triphosphate hydrolases"/>
    <property type="match status" value="1"/>
</dbReference>
<dbReference type="KEGG" id="saci:Sinac_6685"/>
<dbReference type="SUPFAM" id="SSF55073">
    <property type="entry name" value="Nucleotide cyclase"/>
    <property type="match status" value="1"/>
</dbReference>
<dbReference type="STRING" id="886293.Sinac_6685"/>
<dbReference type="FunFam" id="3.30.70.270:FF:000001">
    <property type="entry name" value="Diguanylate cyclase domain protein"/>
    <property type="match status" value="1"/>
</dbReference>
<name>L0DN03_SINAD</name>
<feature type="region of interest" description="Disordered" evidence="2">
    <location>
        <begin position="33"/>
        <end position="56"/>
    </location>
</feature>
<dbReference type="InterPro" id="IPR029016">
    <property type="entry name" value="GAF-like_dom_sf"/>
</dbReference>
<dbReference type="SUPFAM" id="SSF52540">
    <property type="entry name" value="P-loop containing nucleoside triphosphate hydrolases"/>
    <property type="match status" value="1"/>
</dbReference>
<dbReference type="PROSITE" id="PS50011">
    <property type="entry name" value="PROTEIN_KINASE_DOM"/>
    <property type="match status" value="1"/>
</dbReference>
<dbReference type="InterPro" id="IPR003018">
    <property type="entry name" value="GAF"/>
</dbReference>
<dbReference type="InterPro" id="IPR011009">
    <property type="entry name" value="Kinase-like_dom_sf"/>
</dbReference>
<feature type="domain" description="Protein kinase" evidence="3">
    <location>
        <begin position="1"/>
        <end position="350"/>
    </location>
</feature>
<dbReference type="InterPro" id="IPR053159">
    <property type="entry name" value="Hybrid_Histidine_Kinase"/>
</dbReference>
<dbReference type="Gene3D" id="1.10.510.10">
    <property type="entry name" value="Transferase(Phosphotransferase) domain 1"/>
    <property type="match status" value="1"/>
</dbReference>
<dbReference type="InterPro" id="IPR027417">
    <property type="entry name" value="P-loop_NTPase"/>
</dbReference>
<dbReference type="PANTHER" id="PTHR43642">
    <property type="entry name" value="HYBRID SIGNAL TRANSDUCTION HISTIDINE KINASE G"/>
    <property type="match status" value="1"/>
</dbReference>
<dbReference type="Pfam" id="PF00069">
    <property type="entry name" value="Pkinase"/>
    <property type="match status" value="1"/>
</dbReference>
<evidence type="ECO:0000256" key="2">
    <source>
        <dbReference type="SAM" id="MobiDB-lite"/>
    </source>
</evidence>
<dbReference type="SUPFAM" id="SSF56112">
    <property type="entry name" value="Protein kinase-like (PK-like)"/>
    <property type="match status" value="1"/>
</dbReference>
<evidence type="ECO:0000313" key="5">
    <source>
        <dbReference type="EMBL" id="AGA30759.1"/>
    </source>
</evidence>
<reference evidence="5 6" key="1">
    <citation type="submission" date="2012-02" db="EMBL/GenBank/DDBJ databases">
        <title>Complete sequence of chromosome of Singulisphaera acidiphila DSM 18658.</title>
        <authorList>
            <consortium name="US DOE Joint Genome Institute (JGI-PGF)"/>
            <person name="Lucas S."/>
            <person name="Copeland A."/>
            <person name="Lapidus A."/>
            <person name="Glavina del Rio T."/>
            <person name="Dalin E."/>
            <person name="Tice H."/>
            <person name="Bruce D."/>
            <person name="Goodwin L."/>
            <person name="Pitluck S."/>
            <person name="Peters L."/>
            <person name="Ovchinnikova G."/>
            <person name="Chertkov O."/>
            <person name="Kyrpides N."/>
            <person name="Mavromatis K."/>
            <person name="Ivanova N."/>
            <person name="Brettin T."/>
            <person name="Detter J.C."/>
            <person name="Han C."/>
            <person name="Larimer F."/>
            <person name="Land M."/>
            <person name="Hauser L."/>
            <person name="Markowitz V."/>
            <person name="Cheng J.-F."/>
            <person name="Hugenholtz P."/>
            <person name="Woyke T."/>
            <person name="Wu D."/>
            <person name="Tindall B."/>
            <person name="Pomrenke H."/>
            <person name="Brambilla E."/>
            <person name="Klenk H.-P."/>
            <person name="Eisen J.A."/>
        </authorList>
    </citation>
    <scope>NUCLEOTIDE SEQUENCE [LARGE SCALE GENOMIC DNA]</scope>
    <source>
        <strain evidence="6">ATCC BAA-1392 / DSM 18658 / VKM B-2454 / MOB10</strain>
    </source>
</reference>
<dbReference type="eggNOG" id="COG3706">
    <property type="taxonomic scope" value="Bacteria"/>
</dbReference>
<accession>L0DN03</accession>
<dbReference type="NCBIfam" id="TIGR00254">
    <property type="entry name" value="GGDEF"/>
    <property type="match status" value="1"/>
</dbReference>
<dbReference type="PROSITE" id="PS50887">
    <property type="entry name" value="GGDEF"/>
    <property type="match status" value="1"/>
</dbReference>